<keyword evidence="2" id="KW-1185">Reference proteome</keyword>
<organism evidence="1 2">
    <name type="scientific">Seiridium unicorne</name>
    <dbReference type="NCBI Taxonomy" id="138068"/>
    <lineage>
        <taxon>Eukaryota</taxon>
        <taxon>Fungi</taxon>
        <taxon>Dikarya</taxon>
        <taxon>Ascomycota</taxon>
        <taxon>Pezizomycotina</taxon>
        <taxon>Sordariomycetes</taxon>
        <taxon>Xylariomycetidae</taxon>
        <taxon>Amphisphaeriales</taxon>
        <taxon>Sporocadaceae</taxon>
        <taxon>Seiridium</taxon>
    </lineage>
</organism>
<protein>
    <submittedName>
        <fullName evidence="1">HIT domain-containing protein</fullName>
    </submittedName>
</protein>
<sequence length="283" mass="33008">MASAISPKSLYYTGERLFRGKLDMIEKRWDAFWALPYSKDDVLAYLRNEKDHRWAIDLRENPKWIQPNNIFRNYKGSILAEGRDAFLIGNARSYHVGQELEKPERAGMSMIHILAIPKLGFFNGVSLNAENVSIIDDMIVLFKVNWEKEEFRKSVLGHQLNTVDKAAKHRLEALNENESGSAAARQSIMEAHDLATRCLQWFEEDALKATYGDFQFGLHLFPQQSISHLHMHIVLTPWRFRQFSTFANDKKTVDALELRDFVKTKRDDPNHPSMRQWETKERL</sequence>
<dbReference type="Proteomes" id="UP001408356">
    <property type="component" value="Unassembled WGS sequence"/>
</dbReference>
<reference evidence="1 2" key="1">
    <citation type="journal article" date="2024" name="J. Plant Pathol.">
        <title>Sequence and assembly of the genome of Seiridium unicorne, isolate CBS 538.82, causal agent of cypress canker disease.</title>
        <authorList>
            <person name="Scali E."/>
            <person name="Rocca G.D."/>
            <person name="Danti R."/>
            <person name="Garbelotto M."/>
            <person name="Barberini S."/>
            <person name="Baroncelli R."/>
            <person name="Emiliani G."/>
        </authorList>
    </citation>
    <scope>NUCLEOTIDE SEQUENCE [LARGE SCALE GENOMIC DNA]</scope>
    <source>
        <strain evidence="1 2">BM-138-508</strain>
    </source>
</reference>
<evidence type="ECO:0000313" key="2">
    <source>
        <dbReference type="Proteomes" id="UP001408356"/>
    </source>
</evidence>
<evidence type="ECO:0000313" key="1">
    <source>
        <dbReference type="EMBL" id="KAK9418602.1"/>
    </source>
</evidence>
<proteinExistence type="predicted"/>
<gene>
    <name evidence="1" type="ORF">SUNI508_07859</name>
</gene>
<dbReference type="InterPro" id="IPR036265">
    <property type="entry name" value="HIT-like_sf"/>
</dbReference>
<name>A0ABR2UVR0_9PEZI</name>
<comment type="caution">
    <text evidence="1">The sequence shown here is derived from an EMBL/GenBank/DDBJ whole genome shotgun (WGS) entry which is preliminary data.</text>
</comment>
<accession>A0ABR2UVR0</accession>
<dbReference type="EMBL" id="JARVKF010000363">
    <property type="protein sequence ID" value="KAK9418602.1"/>
    <property type="molecule type" value="Genomic_DNA"/>
</dbReference>
<dbReference type="SUPFAM" id="SSF54197">
    <property type="entry name" value="HIT-like"/>
    <property type="match status" value="1"/>
</dbReference>